<dbReference type="Proteomes" id="UP001281147">
    <property type="component" value="Unassembled WGS sequence"/>
</dbReference>
<evidence type="ECO:0000313" key="2">
    <source>
        <dbReference type="Proteomes" id="UP001281147"/>
    </source>
</evidence>
<sequence length="269" mass="30205">MYLEWAPHRDLADVIDQFWNQNEHIPEPMIWYVAEALAECGLAMEQGGLAGREADWDEIVHRDLKPMNVFLDAPDENRYTRYPKPLLGDFGLALKTKPNDPNNPCWYNKGEGTDGFLAPEHSSWIDAQTWAPIEVRRLDSKTNVYGMGLILWCLIMREQNPPQPLWLGDGNNNTALVLPAAPGQRAHHYSKALGDLVESCVRFRPMNRPSFQTILDIIWHSTDESPGAPNLALNMRTGTASAATAAAQEVPPLHDNYELGLARGQVVNR</sequence>
<dbReference type="EMBL" id="JAUTXU010000098">
    <property type="protein sequence ID" value="KAK3708780.1"/>
    <property type="molecule type" value="Genomic_DNA"/>
</dbReference>
<proteinExistence type="predicted"/>
<gene>
    <name evidence="1" type="ORF">LTR37_011301</name>
</gene>
<evidence type="ECO:0000313" key="1">
    <source>
        <dbReference type="EMBL" id="KAK3708780.1"/>
    </source>
</evidence>
<keyword evidence="2" id="KW-1185">Reference proteome</keyword>
<comment type="caution">
    <text evidence="1">The sequence shown here is derived from an EMBL/GenBank/DDBJ whole genome shotgun (WGS) entry which is preliminary data.</text>
</comment>
<organism evidence="1 2">
    <name type="scientific">Vermiconidia calcicola</name>
    <dbReference type="NCBI Taxonomy" id="1690605"/>
    <lineage>
        <taxon>Eukaryota</taxon>
        <taxon>Fungi</taxon>
        <taxon>Dikarya</taxon>
        <taxon>Ascomycota</taxon>
        <taxon>Pezizomycotina</taxon>
        <taxon>Dothideomycetes</taxon>
        <taxon>Dothideomycetidae</taxon>
        <taxon>Mycosphaerellales</taxon>
        <taxon>Extremaceae</taxon>
        <taxon>Vermiconidia</taxon>
    </lineage>
</organism>
<accession>A0ACC3N347</accession>
<name>A0ACC3N347_9PEZI</name>
<reference evidence="1" key="1">
    <citation type="submission" date="2023-07" db="EMBL/GenBank/DDBJ databases">
        <title>Black Yeasts Isolated from many extreme environments.</title>
        <authorList>
            <person name="Coleine C."/>
            <person name="Stajich J.E."/>
            <person name="Selbmann L."/>
        </authorList>
    </citation>
    <scope>NUCLEOTIDE SEQUENCE</scope>
    <source>
        <strain evidence="1">CCFEE 5714</strain>
    </source>
</reference>
<protein>
    <submittedName>
        <fullName evidence="1">Uncharacterized protein</fullName>
    </submittedName>
</protein>